<reference evidence="1 2" key="1">
    <citation type="submission" date="2023-07" db="EMBL/GenBank/DDBJ databases">
        <title>Pathogens genome sequencing project 196.</title>
        <authorList>
            <person name="Cao X."/>
        </authorList>
    </citation>
    <scope>NUCLEOTIDE SEQUENCE [LARGE SCALE GENOMIC DNA]</scope>
    <source>
        <strain evidence="1 2">SM41</strain>
    </source>
</reference>
<accession>A0ABD5BIW9</accession>
<comment type="caution">
    <text evidence="1">The sequence shown here is derived from an EMBL/GenBank/DDBJ whole genome shotgun (WGS) entry which is preliminary data.</text>
</comment>
<evidence type="ECO:0000313" key="1">
    <source>
        <dbReference type="EMBL" id="MDQ9556246.1"/>
    </source>
</evidence>
<dbReference type="Proteomes" id="UP001234811">
    <property type="component" value="Unassembled WGS sequence"/>
</dbReference>
<organism evidence="1 2">
    <name type="scientific">Serratia marcescens</name>
    <dbReference type="NCBI Taxonomy" id="615"/>
    <lineage>
        <taxon>Bacteria</taxon>
        <taxon>Pseudomonadati</taxon>
        <taxon>Pseudomonadota</taxon>
        <taxon>Gammaproteobacteria</taxon>
        <taxon>Enterobacterales</taxon>
        <taxon>Yersiniaceae</taxon>
        <taxon>Serratia</taxon>
    </lineage>
</organism>
<sequence length="133" mass="15248">MLKTYIATSIAALYPRHNNIQDLHVLAHLNRVRAFVWGGRRCGKTYAANQQELIRAAFKLSAGATLRLLHTRRKQHLMDRMVGYDPASGAGKSVECVFWRDPDTGALTLLSAENGPRKLRYSPWFYFDEWPWA</sequence>
<evidence type="ECO:0000313" key="2">
    <source>
        <dbReference type="Proteomes" id="UP001234811"/>
    </source>
</evidence>
<gene>
    <name evidence="1" type="ORF">RF091_12060</name>
</gene>
<dbReference type="RefSeq" id="WP_094859919.1">
    <property type="nucleotide sequence ID" value="NZ_CP109829.1"/>
</dbReference>
<proteinExistence type="predicted"/>
<protein>
    <submittedName>
        <fullName evidence="1">Uncharacterized protein</fullName>
    </submittedName>
</protein>
<dbReference type="EMBL" id="JAVIPQ010000185">
    <property type="protein sequence ID" value="MDQ9556246.1"/>
    <property type="molecule type" value="Genomic_DNA"/>
</dbReference>
<dbReference type="AlphaFoldDB" id="A0ABD5BIW9"/>
<name>A0ABD5BIW9_SERMA</name>